<dbReference type="InterPro" id="IPR051082">
    <property type="entry name" value="Pentapeptide-BTB/POZ_domain"/>
</dbReference>
<evidence type="ECO:0000313" key="3">
    <source>
        <dbReference type="Proteomes" id="UP000276901"/>
    </source>
</evidence>
<name>A0AAE6X6K6_9PAST</name>
<dbReference type="EMBL" id="CP015029">
    <property type="protein sequence ID" value="QIM65750.1"/>
    <property type="molecule type" value="Genomic_DNA"/>
</dbReference>
<dbReference type="PANTHER" id="PTHR14136:SF17">
    <property type="entry name" value="BTB_POZ DOMAIN-CONTAINING PROTEIN KCTD9"/>
    <property type="match status" value="1"/>
</dbReference>
<dbReference type="Proteomes" id="UP000276901">
    <property type="component" value="Unassembled WGS sequence"/>
</dbReference>
<dbReference type="KEGG" id="fcl:A4G17_09950"/>
<evidence type="ECO:0000313" key="4">
    <source>
        <dbReference type="Proteomes" id="UP000502287"/>
    </source>
</evidence>
<proteinExistence type="predicted"/>
<dbReference type="Proteomes" id="UP000502287">
    <property type="component" value="Chromosome"/>
</dbReference>
<evidence type="ECO:0000313" key="2">
    <source>
        <dbReference type="EMBL" id="RPE95789.1"/>
    </source>
</evidence>
<dbReference type="EMBL" id="RKQT01000001">
    <property type="protein sequence ID" value="RPE95789.1"/>
    <property type="molecule type" value="Genomic_DNA"/>
</dbReference>
<dbReference type="RefSeq" id="WP_207948551.1">
    <property type="nucleotide sequence ID" value="NZ_CP015029.1"/>
</dbReference>
<dbReference type="InterPro" id="IPR001646">
    <property type="entry name" value="5peptide_repeat"/>
</dbReference>
<evidence type="ECO:0000313" key="1">
    <source>
        <dbReference type="EMBL" id="QIM65750.1"/>
    </source>
</evidence>
<protein>
    <submittedName>
        <fullName evidence="2">Pentapeptide repeat protein</fullName>
    </submittedName>
</protein>
<dbReference type="Gene3D" id="2.160.20.80">
    <property type="entry name" value="E3 ubiquitin-protein ligase SopA"/>
    <property type="match status" value="1"/>
</dbReference>
<reference evidence="1 4" key="1">
    <citation type="submission" date="2016-03" db="EMBL/GenBank/DDBJ databases">
        <authorList>
            <person name="Hansen M.J."/>
            <person name="Bojesen A.M."/>
            <person name="Planet P."/>
        </authorList>
    </citation>
    <scope>NUCLEOTIDE SEQUENCE [LARGE SCALE GENOMIC DNA]</scope>
    <source>
        <strain evidence="1 4">HPA 21</strain>
    </source>
</reference>
<dbReference type="Pfam" id="PF00805">
    <property type="entry name" value="Pentapeptide"/>
    <property type="match status" value="1"/>
</dbReference>
<reference evidence="2 3" key="2">
    <citation type="submission" date="2018-11" db="EMBL/GenBank/DDBJ databases">
        <title>Genomic Encyclopedia of Type Strains, Phase IV (KMG-IV): sequencing the most valuable type-strain genomes for metagenomic binning, comparative biology and taxonomic classification.</title>
        <authorList>
            <person name="Goeker M."/>
        </authorList>
    </citation>
    <scope>NUCLEOTIDE SEQUENCE [LARGE SCALE GENOMIC DNA]</scope>
    <source>
        <strain evidence="2 3">DSM 25797</strain>
    </source>
</reference>
<accession>A0AAE6X6K6</accession>
<dbReference type="AlphaFoldDB" id="A0AAE6X6K6"/>
<gene>
    <name evidence="1" type="ORF">A4G17_09950</name>
    <name evidence="2" type="ORF">EDC49_0165</name>
</gene>
<keyword evidence="3" id="KW-1185">Reference proteome</keyword>
<dbReference type="SUPFAM" id="SSF141571">
    <property type="entry name" value="Pentapeptide repeat-like"/>
    <property type="match status" value="1"/>
</dbReference>
<dbReference type="PANTHER" id="PTHR14136">
    <property type="entry name" value="BTB_POZ DOMAIN-CONTAINING PROTEIN KCTD9"/>
    <property type="match status" value="1"/>
</dbReference>
<organism evidence="1 4">
    <name type="scientific">Frederiksenia canicola</name>
    <dbReference type="NCBI Taxonomy" id="123824"/>
    <lineage>
        <taxon>Bacteria</taxon>
        <taxon>Pseudomonadati</taxon>
        <taxon>Pseudomonadota</taxon>
        <taxon>Gammaproteobacteria</taxon>
        <taxon>Pasteurellales</taxon>
        <taxon>Pasteurellaceae</taxon>
        <taxon>Frederiksenia</taxon>
    </lineage>
</organism>
<sequence length="128" mass="14430">MQKIGGKANLISAHLERADLSSANLERANLISAHLEEADLREAHLEGSDLSSTHLKGAIVYYNNTRSEEIKAQGGIVLYLKENPDCRLHKLKAKRNKKAFECELYDSIDLIKTQQANPDWEISIEEIE</sequence>